<protein>
    <submittedName>
        <fullName evidence="6">Acetylhydrolase</fullName>
    </submittedName>
</protein>
<dbReference type="InterPro" id="IPR029058">
    <property type="entry name" value="AB_hydrolase_fold"/>
</dbReference>
<name>A0A2K4XD74_PSEVC</name>
<reference evidence="6 7" key="2">
    <citation type="submission" date="2017-11" db="EMBL/GenBank/DDBJ databases">
        <authorList>
            <person name="Han C.G."/>
        </authorList>
    </citation>
    <scope>NUCLEOTIDE SEQUENCE [LARGE SCALE GENOMIC DNA]</scope>
    <source>
        <strain evidence="7">ATCC 43555</strain>
        <strain evidence="6">ATCC43555</strain>
    </source>
</reference>
<evidence type="ECO:0000256" key="4">
    <source>
        <dbReference type="SAM" id="SignalP"/>
    </source>
</evidence>
<evidence type="ECO:0000313" key="6">
    <source>
        <dbReference type="EMBL" id="SOU42267.1"/>
    </source>
</evidence>
<dbReference type="GO" id="GO:0016042">
    <property type="term" value="P:lipid catabolic process"/>
    <property type="evidence" value="ECO:0007669"/>
    <property type="project" value="UniProtKB-KW"/>
</dbReference>
<keyword evidence="2" id="KW-0442">Lipid degradation</keyword>
<evidence type="ECO:0000313" key="8">
    <source>
        <dbReference type="Proteomes" id="UP000615003"/>
    </source>
</evidence>
<sequence>MTTTHTFKALSKALVLATSCLSASAVFAAQNTPEQLYPPITSEVLPELAAKGSYSVGVKTLDLVNPAQFDPATQTQKDRPLKVEVWYPAANTAKAALTSYSDVTRTGKAFTLQADAMRDVAVNNKEHYPVIVLSHGYTGYRTIMYYLGEHLASHGYIVAALDHTDSTNADVDFKNAPFSGFFSTLINRSRDQQFVINYFNEQNNFASKQVDNNSAGIIGYSMGGYGAVNTIGGCYDFNEQTTAMFTGMKDPAQIKQVQQLLNSCAGGQYKNPQVDTRIKAMVAFAPWGGQHNLFKAGAMQNIKVPSLYVAGSLDDISGYEGIKNLYNQTGSSDKYMLTYKNARHNIAPHPAPAIAQSSSELDIGHYYEPSWSMRTLNETNKHFVLAMMDCHVKGITSQCKYLDLPQNGDQAVVDGKPLPQWHGFDNRFSTGMDWQQAKPHTK</sequence>
<dbReference type="EMBL" id="LT965928">
    <property type="protein sequence ID" value="SOU42267.1"/>
    <property type="molecule type" value="Genomic_DNA"/>
</dbReference>
<accession>A0A2K4XD74</accession>
<feature type="signal peptide" evidence="4">
    <location>
        <begin position="1"/>
        <end position="28"/>
    </location>
</feature>
<keyword evidence="1 6" id="KW-0378">Hydrolase</keyword>
<keyword evidence="4" id="KW-0732">Signal</keyword>
<reference evidence="5 8" key="1">
    <citation type="submission" date="2015-06" db="EMBL/GenBank/DDBJ databases">
        <title>Genome sequence of Pseudoalteromonas carrageenovora.</title>
        <authorList>
            <person name="Xie B.-B."/>
            <person name="Rong J.-C."/>
            <person name="Qin Q.-L."/>
            <person name="Zhang Y.-Z."/>
        </authorList>
    </citation>
    <scope>NUCLEOTIDE SEQUENCE [LARGE SCALE GENOMIC DNA]</scope>
    <source>
        <strain evidence="5 8">IAM 12662</strain>
    </source>
</reference>
<dbReference type="RefSeq" id="WP_104643455.1">
    <property type="nucleotide sequence ID" value="NZ_AQGW01000013.1"/>
</dbReference>
<gene>
    <name evidence="6" type="ORF">PCAR9_A31473</name>
    <name evidence="5" type="ORF">PCARR_a2869</name>
</gene>
<organism evidence="6 7">
    <name type="scientific">Pseudoalteromonas carrageenovora IAM 12662</name>
    <dbReference type="NCBI Taxonomy" id="1314868"/>
    <lineage>
        <taxon>Bacteria</taxon>
        <taxon>Pseudomonadati</taxon>
        <taxon>Pseudomonadota</taxon>
        <taxon>Gammaproteobacteria</taxon>
        <taxon>Alteromonadales</taxon>
        <taxon>Pseudoalteromonadaceae</taxon>
        <taxon>Pseudoalteromonas</taxon>
    </lineage>
</organism>
<dbReference type="Proteomes" id="UP000615003">
    <property type="component" value="Unassembled WGS sequence"/>
</dbReference>
<dbReference type="SUPFAM" id="SSF53474">
    <property type="entry name" value="alpha/beta-Hydrolases"/>
    <property type="match status" value="1"/>
</dbReference>
<evidence type="ECO:0000256" key="3">
    <source>
        <dbReference type="ARBA" id="ARBA00023098"/>
    </source>
</evidence>
<evidence type="ECO:0000256" key="1">
    <source>
        <dbReference type="ARBA" id="ARBA00022801"/>
    </source>
</evidence>
<dbReference type="PANTHER" id="PTHR10272:SF0">
    <property type="entry name" value="PLATELET-ACTIVATING FACTOR ACETYLHYDROLASE"/>
    <property type="match status" value="1"/>
</dbReference>
<feature type="chain" id="PRO_5014403876" evidence="4">
    <location>
        <begin position="29"/>
        <end position="442"/>
    </location>
</feature>
<evidence type="ECO:0000313" key="7">
    <source>
        <dbReference type="Proteomes" id="UP000238288"/>
    </source>
</evidence>
<evidence type="ECO:0000256" key="2">
    <source>
        <dbReference type="ARBA" id="ARBA00022963"/>
    </source>
</evidence>
<dbReference type="Gene3D" id="3.40.50.1820">
    <property type="entry name" value="alpha/beta hydrolase"/>
    <property type="match status" value="1"/>
</dbReference>
<dbReference type="Pfam" id="PF03403">
    <property type="entry name" value="PAF-AH_p_II"/>
    <property type="match status" value="1"/>
</dbReference>
<dbReference type="GO" id="GO:0003847">
    <property type="term" value="F:1-alkyl-2-acetylglycerophosphocholine esterase activity"/>
    <property type="evidence" value="ECO:0007669"/>
    <property type="project" value="TreeGrafter"/>
</dbReference>
<dbReference type="Proteomes" id="UP000238288">
    <property type="component" value="Chromosome PCAR9a"/>
</dbReference>
<proteinExistence type="predicted"/>
<dbReference type="GeneID" id="93664964"/>
<dbReference type="PANTHER" id="PTHR10272">
    <property type="entry name" value="PLATELET-ACTIVATING FACTOR ACETYLHYDROLASE"/>
    <property type="match status" value="1"/>
</dbReference>
<evidence type="ECO:0000313" key="5">
    <source>
        <dbReference type="EMBL" id="MBE0381136.1"/>
    </source>
</evidence>
<keyword evidence="8" id="KW-1185">Reference proteome</keyword>
<dbReference type="AlphaFoldDB" id="A0A2K4XD74"/>
<dbReference type="OrthoDB" id="9814760at2"/>
<dbReference type="EMBL" id="AQGW01000013">
    <property type="protein sequence ID" value="MBE0381136.1"/>
    <property type="molecule type" value="Genomic_DNA"/>
</dbReference>
<keyword evidence="3" id="KW-0443">Lipid metabolism</keyword>